<keyword evidence="5 6" id="KW-0472">Membrane</keyword>
<evidence type="ECO:0000256" key="2">
    <source>
        <dbReference type="ARBA" id="ARBA00009142"/>
    </source>
</evidence>
<sequence length="119" mass="12567">MKMKKWGSAILGIISGVLNGLFGAGGGVAVVPMLEQMEIEPQKAHATSVAIILPLSAATAILYFMRGIQVDGSMLLWLIPSGIVGALIGAKLLKTIDQDLLRRIFGAVIIYSGIRHLLG</sequence>
<comment type="caution">
    <text evidence="7">The sequence shown here is derived from an EMBL/GenBank/DDBJ whole genome shotgun (WGS) entry which is preliminary data.</text>
</comment>
<evidence type="ECO:0000256" key="4">
    <source>
        <dbReference type="ARBA" id="ARBA00022989"/>
    </source>
</evidence>
<comment type="similarity">
    <text evidence="2 6">Belongs to the 4-toluene sulfonate uptake permease (TSUP) (TC 2.A.102) family.</text>
</comment>
<evidence type="ECO:0000256" key="5">
    <source>
        <dbReference type="ARBA" id="ARBA00023136"/>
    </source>
</evidence>
<dbReference type="PANTHER" id="PTHR43701">
    <property type="entry name" value="MEMBRANE TRANSPORTER PROTEIN MJ0441-RELATED"/>
    <property type="match status" value="1"/>
</dbReference>
<name>A0A8J6P693_9FIRM</name>
<dbReference type="GO" id="GO:0005886">
    <property type="term" value="C:plasma membrane"/>
    <property type="evidence" value="ECO:0007669"/>
    <property type="project" value="UniProtKB-SubCell"/>
</dbReference>
<accession>A0A8J6P693</accession>
<gene>
    <name evidence="7" type="ORF">H8702_02345</name>
</gene>
<dbReference type="InterPro" id="IPR051598">
    <property type="entry name" value="TSUP/Inactive_protease-like"/>
</dbReference>
<dbReference type="PANTHER" id="PTHR43701:SF2">
    <property type="entry name" value="MEMBRANE TRANSPORTER PROTEIN YJNA-RELATED"/>
    <property type="match status" value="1"/>
</dbReference>
<organism evidence="7 8">
    <name type="scientific">Massiliimalia timonensis</name>
    <dbReference type="NCBI Taxonomy" id="1987501"/>
    <lineage>
        <taxon>Bacteria</taxon>
        <taxon>Bacillati</taxon>
        <taxon>Bacillota</taxon>
        <taxon>Clostridia</taxon>
        <taxon>Eubacteriales</taxon>
        <taxon>Oscillospiraceae</taxon>
        <taxon>Massiliimalia</taxon>
    </lineage>
</organism>
<dbReference type="AlphaFoldDB" id="A0A8J6P693"/>
<evidence type="ECO:0000256" key="6">
    <source>
        <dbReference type="RuleBase" id="RU363041"/>
    </source>
</evidence>
<keyword evidence="8" id="KW-1185">Reference proteome</keyword>
<dbReference type="InterPro" id="IPR002781">
    <property type="entry name" value="TM_pro_TauE-like"/>
</dbReference>
<dbReference type="Proteomes" id="UP000632659">
    <property type="component" value="Unassembled WGS sequence"/>
</dbReference>
<dbReference type="Pfam" id="PF01925">
    <property type="entry name" value="TauE"/>
    <property type="match status" value="1"/>
</dbReference>
<feature type="transmembrane region" description="Helical" evidence="6">
    <location>
        <begin position="74"/>
        <end position="93"/>
    </location>
</feature>
<evidence type="ECO:0000256" key="1">
    <source>
        <dbReference type="ARBA" id="ARBA00004141"/>
    </source>
</evidence>
<evidence type="ECO:0000256" key="3">
    <source>
        <dbReference type="ARBA" id="ARBA00022692"/>
    </source>
</evidence>
<evidence type="ECO:0000313" key="7">
    <source>
        <dbReference type="EMBL" id="MBC8609960.1"/>
    </source>
</evidence>
<evidence type="ECO:0000313" key="8">
    <source>
        <dbReference type="Proteomes" id="UP000632659"/>
    </source>
</evidence>
<keyword evidence="6" id="KW-1003">Cell membrane</keyword>
<keyword evidence="4 6" id="KW-1133">Transmembrane helix</keyword>
<dbReference type="EMBL" id="JACRTL010000001">
    <property type="protein sequence ID" value="MBC8609960.1"/>
    <property type="molecule type" value="Genomic_DNA"/>
</dbReference>
<feature type="transmembrane region" description="Helical" evidence="6">
    <location>
        <begin position="6"/>
        <end position="34"/>
    </location>
</feature>
<reference evidence="7" key="1">
    <citation type="submission" date="2020-08" db="EMBL/GenBank/DDBJ databases">
        <title>Genome public.</title>
        <authorList>
            <person name="Liu C."/>
            <person name="Sun Q."/>
        </authorList>
    </citation>
    <scope>NUCLEOTIDE SEQUENCE</scope>
    <source>
        <strain evidence="7">NSJ-15</strain>
    </source>
</reference>
<proteinExistence type="inferred from homology"/>
<comment type="subcellular location">
    <subcellularLocation>
        <location evidence="6">Cell membrane</location>
        <topology evidence="6">Multi-pass membrane protein</topology>
    </subcellularLocation>
    <subcellularLocation>
        <location evidence="1">Membrane</location>
        <topology evidence="1">Multi-pass membrane protein</topology>
    </subcellularLocation>
</comment>
<protein>
    <recommendedName>
        <fullName evidence="6">Probable membrane transporter protein</fullName>
    </recommendedName>
</protein>
<keyword evidence="3 6" id="KW-0812">Transmembrane</keyword>
<feature type="transmembrane region" description="Helical" evidence="6">
    <location>
        <begin position="46"/>
        <end position="68"/>
    </location>
</feature>